<dbReference type="Proteomes" id="UP000567246">
    <property type="component" value="Unassembled WGS sequence"/>
</dbReference>
<feature type="transmembrane region" description="Helical" evidence="6">
    <location>
        <begin position="383"/>
        <end position="406"/>
    </location>
</feature>
<feature type="transmembrane region" description="Helical" evidence="6">
    <location>
        <begin position="165"/>
        <end position="186"/>
    </location>
</feature>
<evidence type="ECO:0000256" key="3">
    <source>
        <dbReference type="ARBA" id="ARBA00022989"/>
    </source>
</evidence>
<reference evidence="8 9" key="1">
    <citation type="submission" date="2020-08" db="EMBL/GenBank/DDBJ databases">
        <title>Sequencing the genomes of 1000 actinobacteria strains.</title>
        <authorList>
            <person name="Klenk H.-P."/>
        </authorList>
    </citation>
    <scope>NUCLEOTIDE SEQUENCE [LARGE SCALE GENOMIC DNA]</scope>
    <source>
        <strain evidence="8 9">DSM 17945</strain>
    </source>
</reference>
<feature type="transmembrane region" description="Helical" evidence="6">
    <location>
        <begin position="349"/>
        <end position="371"/>
    </location>
</feature>
<feature type="domain" description="Major facilitator superfamily (MFS) profile" evidence="7">
    <location>
        <begin position="27"/>
        <end position="436"/>
    </location>
</feature>
<feature type="transmembrane region" description="Helical" evidence="6">
    <location>
        <begin position="29"/>
        <end position="50"/>
    </location>
</feature>
<feature type="transmembrane region" description="Helical" evidence="6">
    <location>
        <begin position="124"/>
        <end position="144"/>
    </location>
</feature>
<keyword evidence="3 6" id="KW-1133">Transmembrane helix</keyword>
<dbReference type="Pfam" id="PF07690">
    <property type="entry name" value="MFS_1"/>
    <property type="match status" value="2"/>
</dbReference>
<evidence type="ECO:0000256" key="4">
    <source>
        <dbReference type="ARBA" id="ARBA00023136"/>
    </source>
</evidence>
<proteinExistence type="predicted"/>
<evidence type="ECO:0000313" key="8">
    <source>
        <dbReference type="EMBL" id="MBB5848708.1"/>
    </source>
</evidence>
<protein>
    <submittedName>
        <fullName evidence="8">MFS family permease</fullName>
    </submittedName>
</protein>
<dbReference type="RefSeq" id="WP_184171963.1">
    <property type="nucleotide sequence ID" value="NZ_BAABAG010000007.1"/>
</dbReference>
<dbReference type="PROSITE" id="PS50850">
    <property type="entry name" value="MFS"/>
    <property type="match status" value="1"/>
</dbReference>
<feature type="transmembrane region" description="Helical" evidence="6">
    <location>
        <begin position="292"/>
        <end position="313"/>
    </location>
</feature>
<keyword evidence="2 6" id="KW-0812">Transmembrane</keyword>
<dbReference type="EMBL" id="JACHMW010000001">
    <property type="protein sequence ID" value="MBB5848708.1"/>
    <property type="molecule type" value="Genomic_DNA"/>
</dbReference>
<evidence type="ECO:0000313" key="9">
    <source>
        <dbReference type="Proteomes" id="UP000567246"/>
    </source>
</evidence>
<comment type="subcellular location">
    <subcellularLocation>
        <location evidence="1">Cell membrane</location>
        <topology evidence="1">Multi-pass membrane protein</topology>
    </subcellularLocation>
</comment>
<comment type="caution">
    <text evidence="8">The sequence shown here is derived from an EMBL/GenBank/DDBJ whole genome shotgun (WGS) entry which is preliminary data.</text>
</comment>
<dbReference type="PANTHER" id="PTHR23514:SF13">
    <property type="entry name" value="INNER MEMBRANE PROTEIN YBJJ"/>
    <property type="match status" value="1"/>
</dbReference>
<feature type="transmembrane region" description="Helical" evidence="6">
    <location>
        <begin position="325"/>
        <end position="343"/>
    </location>
</feature>
<dbReference type="InterPro" id="IPR020846">
    <property type="entry name" value="MFS_dom"/>
</dbReference>
<dbReference type="SUPFAM" id="SSF103473">
    <property type="entry name" value="MFS general substrate transporter"/>
    <property type="match status" value="1"/>
</dbReference>
<dbReference type="InterPro" id="IPR036259">
    <property type="entry name" value="MFS_trans_sf"/>
</dbReference>
<gene>
    <name evidence="8" type="ORF">HDA33_001272</name>
</gene>
<feature type="transmembrane region" description="Helical" evidence="6">
    <location>
        <begin position="192"/>
        <end position="210"/>
    </location>
</feature>
<dbReference type="Gene3D" id="1.20.1250.20">
    <property type="entry name" value="MFS general substrate transporter like domains"/>
    <property type="match status" value="2"/>
</dbReference>
<feature type="compositionally biased region" description="Pro residues" evidence="5">
    <location>
        <begin position="235"/>
        <end position="249"/>
    </location>
</feature>
<feature type="transmembrane region" description="Helical" evidence="6">
    <location>
        <begin position="93"/>
        <end position="112"/>
    </location>
</feature>
<keyword evidence="4 6" id="KW-0472">Membrane</keyword>
<feature type="transmembrane region" description="Helical" evidence="6">
    <location>
        <begin position="412"/>
        <end position="432"/>
    </location>
</feature>
<dbReference type="AlphaFoldDB" id="A0A7W9JJ76"/>
<evidence type="ECO:0000256" key="6">
    <source>
        <dbReference type="SAM" id="Phobius"/>
    </source>
</evidence>
<evidence type="ECO:0000256" key="2">
    <source>
        <dbReference type="ARBA" id="ARBA00022692"/>
    </source>
</evidence>
<accession>A0A7W9JJ76</accession>
<dbReference type="InterPro" id="IPR011701">
    <property type="entry name" value="MFS"/>
</dbReference>
<evidence type="ECO:0000256" key="1">
    <source>
        <dbReference type="ARBA" id="ARBA00004651"/>
    </source>
</evidence>
<evidence type="ECO:0000256" key="5">
    <source>
        <dbReference type="SAM" id="MobiDB-lite"/>
    </source>
</evidence>
<dbReference type="GO" id="GO:0022857">
    <property type="term" value="F:transmembrane transporter activity"/>
    <property type="evidence" value="ECO:0007669"/>
    <property type="project" value="InterPro"/>
</dbReference>
<feature type="transmembrane region" description="Helical" evidence="6">
    <location>
        <begin position="253"/>
        <end position="272"/>
    </location>
</feature>
<keyword evidence="9" id="KW-1185">Reference proteome</keyword>
<sequence length="438" mass="43677">MPPASPSSPAARRARAHPVARRDVVRARWAATLAFLTNGAMLGALIPHYPQAKAAFGLDADAFGLLVVALAAGAAAAGSLPAPVLRRWGSRRVMLAGTVVMAVVVVAAGLVVDLSAPAQGRPSAGAVWLFAALLGVAGILDAVVDTAQNAQGLTVQTRLARPVLTSMHAGWSLGAGLGAGLGALAVGAGMPAGLHLGLNGAVCVAVLVAAGRRFLPDDARPAPDADAPEGTAAPAPGPSPATPRAPSPATPRAAAWLALLPVTVVAMAGFGVEEFGNAWTALFLQSERGLDVAAAGLGASTLLLAQFVGRLVGDRVLHRLGRRRTLAGSLAVVVAALVLVLTAPAMPLVFVGLALAGLGCAVVVPTAYALGDKVPGLPPRTGLAVVSWLMRLAGIALSPLVGLLATGLPLPAALAVFPALAVLGLVGTGVVGRRRRRP</sequence>
<dbReference type="GO" id="GO:0005886">
    <property type="term" value="C:plasma membrane"/>
    <property type="evidence" value="ECO:0007669"/>
    <property type="project" value="UniProtKB-SubCell"/>
</dbReference>
<feature type="region of interest" description="Disordered" evidence="5">
    <location>
        <begin position="219"/>
        <end position="249"/>
    </location>
</feature>
<feature type="compositionally biased region" description="Low complexity" evidence="5">
    <location>
        <begin position="224"/>
        <end position="234"/>
    </location>
</feature>
<name>A0A7W9JJ76_9MICC</name>
<organism evidence="8 9">
    <name type="scientific">Micrococcus endophyticus</name>
    <dbReference type="NCBI Taxonomy" id="455343"/>
    <lineage>
        <taxon>Bacteria</taxon>
        <taxon>Bacillati</taxon>
        <taxon>Actinomycetota</taxon>
        <taxon>Actinomycetes</taxon>
        <taxon>Micrococcales</taxon>
        <taxon>Micrococcaceae</taxon>
        <taxon>Micrococcus</taxon>
    </lineage>
</organism>
<dbReference type="PANTHER" id="PTHR23514">
    <property type="entry name" value="BYPASS OF STOP CODON PROTEIN 6"/>
    <property type="match status" value="1"/>
</dbReference>
<feature type="transmembrane region" description="Helical" evidence="6">
    <location>
        <begin position="62"/>
        <end position="81"/>
    </location>
</feature>
<dbReference type="InterPro" id="IPR051788">
    <property type="entry name" value="MFS_Transporter"/>
</dbReference>
<evidence type="ECO:0000259" key="7">
    <source>
        <dbReference type="PROSITE" id="PS50850"/>
    </source>
</evidence>